<organism evidence="2 3">
    <name type="scientific">Piromyces finnis</name>
    <dbReference type="NCBI Taxonomy" id="1754191"/>
    <lineage>
        <taxon>Eukaryota</taxon>
        <taxon>Fungi</taxon>
        <taxon>Fungi incertae sedis</taxon>
        <taxon>Chytridiomycota</taxon>
        <taxon>Chytridiomycota incertae sedis</taxon>
        <taxon>Neocallimastigomycetes</taxon>
        <taxon>Neocallimastigales</taxon>
        <taxon>Neocallimastigaceae</taxon>
        <taxon>Piromyces</taxon>
    </lineage>
</organism>
<keyword evidence="3" id="KW-1185">Reference proteome</keyword>
<feature type="transmembrane region" description="Helical" evidence="1">
    <location>
        <begin position="149"/>
        <end position="166"/>
    </location>
</feature>
<dbReference type="OrthoDB" id="419711at2759"/>
<name>A0A1Y1VMG1_9FUNG</name>
<keyword evidence="1" id="KW-1133">Transmembrane helix</keyword>
<dbReference type="AlphaFoldDB" id="A0A1Y1VMG1"/>
<sequence length="233" mass="28150">MSLSQFFQTDKFNLQQVVTPCIGSKKNFLIFRIIAFITLFYGFVISIYNYYYNFNGIKLRVYLPYFTNQSYIAINIYFILTIYLQIKDFKNTLPKRFNNENLNVLVHIFYWSLYNHFNIEAHFLQHLFQSIFLLTDWYLINVPSSLSHCIPPGVSGIMYFIFAQIYHYLYGDWIYDFLDTKHENWILTYIMVVGFWIVFSVIFSYVHMKKFKARNKEPKEETSKTTKNHKKTK</sequence>
<comment type="caution">
    <text evidence="2">The sequence shown here is derived from an EMBL/GenBank/DDBJ whole genome shotgun (WGS) entry which is preliminary data.</text>
</comment>
<evidence type="ECO:0000313" key="3">
    <source>
        <dbReference type="Proteomes" id="UP000193719"/>
    </source>
</evidence>
<accession>A0A1Y1VMG1</accession>
<reference evidence="2 3" key="1">
    <citation type="submission" date="2016-08" db="EMBL/GenBank/DDBJ databases">
        <title>Genomes of anaerobic fungi encode conserved fungal cellulosomes for biomass hydrolysis.</title>
        <authorList>
            <consortium name="DOE Joint Genome Institute"/>
            <person name="Haitjema C.H."/>
            <person name="Gilmore S.P."/>
            <person name="Henske J.K."/>
            <person name="Solomon K.V."/>
            <person name="De Groot R."/>
            <person name="Kuo A."/>
            <person name="Mondo S.J."/>
            <person name="Salamov A.A."/>
            <person name="Labutti K."/>
            <person name="Zhao Z."/>
            <person name="Chiniquy J."/>
            <person name="Barry K."/>
            <person name="Brewer H.M."/>
            <person name="Purvine S.O."/>
            <person name="Wright A.T."/>
            <person name="Boxma B."/>
            <person name="Van Alen T."/>
            <person name="Hackstein J.H."/>
            <person name="Baker S.E."/>
            <person name="Grigoriev I.V."/>
            <person name="O'Malley M.A."/>
        </authorList>
    </citation>
    <scope>NUCLEOTIDE SEQUENCE [LARGE SCALE GENOMIC DNA]</scope>
    <source>
        <strain evidence="3">finn</strain>
    </source>
</reference>
<dbReference type="EMBL" id="MCFH01000003">
    <property type="protein sequence ID" value="ORX59084.1"/>
    <property type="molecule type" value="Genomic_DNA"/>
</dbReference>
<gene>
    <name evidence="2" type="ORF">BCR36DRAFT_408616</name>
</gene>
<evidence type="ECO:0000256" key="1">
    <source>
        <dbReference type="SAM" id="Phobius"/>
    </source>
</evidence>
<proteinExistence type="predicted"/>
<dbReference type="GO" id="GO:0016020">
    <property type="term" value="C:membrane"/>
    <property type="evidence" value="ECO:0007669"/>
    <property type="project" value="TreeGrafter"/>
</dbReference>
<feature type="transmembrane region" description="Helical" evidence="1">
    <location>
        <begin position="123"/>
        <end position="140"/>
    </location>
</feature>
<evidence type="ECO:0000313" key="2">
    <source>
        <dbReference type="EMBL" id="ORX59084.1"/>
    </source>
</evidence>
<keyword evidence="1" id="KW-0812">Transmembrane</keyword>
<dbReference type="Proteomes" id="UP000193719">
    <property type="component" value="Unassembled WGS sequence"/>
</dbReference>
<feature type="transmembrane region" description="Helical" evidence="1">
    <location>
        <begin position="29"/>
        <end position="51"/>
    </location>
</feature>
<feature type="transmembrane region" description="Helical" evidence="1">
    <location>
        <begin position="71"/>
        <end position="89"/>
    </location>
</feature>
<dbReference type="PANTHER" id="PTHR12242">
    <property type="entry name" value="OS02G0130600 PROTEIN-RELATED"/>
    <property type="match status" value="1"/>
</dbReference>
<keyword evidence="1" id="KW-0472">Membrane</keyword>
<feature type="transmembrane region" description="Helical" evidence="1">
    <location>
        <begin position="186"/>
        <end position="206"/>
    </location>
</feature>
<protein>
    <submittedName>
        <fullName evidence="2">Uncharacterized protein</fullName>
    </submittedName>
</protein>
<reference evidence="2 3" key="2">
    <citation type="submission" date="2016-08" db="EMBL/GenBank/DDBJ databases">
        <title>Pervasive Adenine N6-methylation of Active Genes in Fungi.</title>
        <authorList>
            <consortium name="DOE Joint Genome Institute"/>
            <person name="Mondo S.J."/>
            <person name="Dannebaum R.O."/>
            <person name="Kuo R.C."/>
            <person name="Labutti K."/>
            <person name="Haridas S."/>
            <person name="Kuo A."/>
            <person name="Salamov A."/>
            <person name="Ahrendt S.R."/>
            <person name="Lipzen A."/>
            <person name="Sullivan W."/>
            <person name="Andreopoulos W.B."/>
            <person name="Clum A."/>
            <person name="Lindquist E."/>
            <person name="Daum C."/>
            <person name="Ramamoorthy G.K."/>
            <person name="Gryganskyi A."/>
            <person name="Culley D."/>
            <person name="Magnuson J.K."/>
            <person name="James T.Y."/>
            <person name="O'Malley M.A."/>
            <person name="Stajich J.E."/>
            <person name="Spatafora J.W."/>
            <person name="Visel A."/>
            <person name="Grigoriev I.V."/>
        </authorList>
    </citation>
    <scope>NUCLEOTIDE SEQUENCE [LARGE SCALE GENOMIC DNA]</scope>
    <source>
        <strain evidence="3">finn</strain>
    </source>
</reference>